<organism evidence="3 4">
    <name type="scientific">Pseudoalteromonas translucida (strain TAC 125)</name>
    <dbReference type="NCBI Taxonomy" id="326442"/>
    <lineage>
        <taxon>Bacteria</taxon>
        <taxon>Pseudomonadati</taxon>
        <taxon>Pseudomonadota</taxon>
        <taxon>Gammaproteobacteria</taxon>
        <taxon>Alteromonadales</taxon>
        <taxon>Pseudoalteromonadaceae</taxon>
        <taxon>Pseudoalteromonas</taxon>
    </lineage>
</organism>
<gene>
    <name evidence="3" type="ordered locus">PSHAa1439</name>
</gene>
<dbReference type="eggNOG" id="COG0384">
    <property type="taxonomic scope" value="Bacteria"/>
</dbReference>
<dbReference type="InterPro" id="IPR003719">
    <property type="entry name" value="Phenazine_PhzF-like"/>
</dbReference>
<dbReference type="GO" id="GO:0005737">
    <property type="term" value="C:cytoplasm"/>
    <property type="evidence" value="ECO:0007669"/>
    <property type="project" value="TreeGrafter"/>
</dbReference>
<dbReference type="KEGG" id="pha:PSHAa1439"/>
<dbReference type="PANTHER" id="PTHR13774:SF17">
    <property type="entry name" value="PHENAZINE BIOSYNTHESIS-LIKE DOMAIN-CONTAINING PROTEIN"/>
    <property type="match status" value="1"/>
</dbReference>
<evidence type="ECO:0000256" key="2">
    <source>
        <dbReference type="ARBA" id="ARBA00023235"/>
    </source>
</evidence>
<dbReference type="HOGENOM" id="CLU_048756_2_1_6"/>
<dbReference type="SUPFAM" id="SSF54506">
    <property type="entry name" value="Diaminopimelate epimerase-like"/>
    <property type="match status" value="1"/>
</dbReference>
<reference evidence="3 4" key="1">
    <citation type="journal article" date="2005" name="Genome Res.">
        <title>Coping with cold: the genome of the versatile marine Antarctica bacterium Pseudoalteromonas haloplanktis TAC125.</title>
        <authorList>
            <person name="Medigue C."/>
            <person name="Krin E."/>
            <person name="Pascal G."/>
            <person name="Barbe V."/>
            <person name="Bernsel A."/>
            <person name="Bertin P."/>
            <person name="Cheung F."/>
            <person name="Cruveiller S."/>
            <person name="Damico S."/>
            <person name="Duilio A."/>
            <person name="Fang G."/>
            <person name="Feller G."/>
            <person name="Mangenot S."/>
            <person name="Marino G."/>
            <person name="Nilsson J."/>
            <person name="Parilli E."/>
            <person name="Rocha E."/>
            <person name="Rouy Z."/>
            <person name="Sekowska A."/>
            <person name="Tutino M.L."/>
            <person name="Vallenet D."/>
            <person name="von Heijne G."/>
            <person name="Danchin A."/>
        </authorList>
    </citation>
    <scope>NUCLEOTIDE SEQUENCE [LARGE SCALE GENOMIC DNA]</scope>
    <source>
        <strain evidence="4">TAC 125</strain>
    </source>
</reference>
<sequence>MRRFKIMLTLLDVPRLFITMRMLAKAKRICLAPHKPAWLVWRFITLASSQAVFYNHTANLAGSSALIVIYKKGLTSKLMQYIASKSNHPATVFLNQNEITQPYCKIRWFNQTSEIKRCGHGTLAAANFLLHYFSYCPQVFITSCNERFKIKINRQQTQLVLASIESIKSPCYCKLQQVFSLSIKAAYSSANKNGYTLLLFNAQDDLTCLQVDFNALSHLHKNAVIALTVQNTQAQNATAHFRYFAPQFGVNEDTATGSAVSVIAPLLFRLYGLNKVTLIQQSPNGALLNYELNNGQVVIY</sequence>
<dbReference type="Gene3D" id="3.10.310.10">
    <property type="entry name" value="Diaminopimelate Epimerase, Chain A, domain 1"/>
    <property type="match status" value="2"/>
</dbReference>
<name>Q3IGC1_PSET1</name>
<protein>
    <submittedName>
        <fullName evidence="3">Uncharacterized protein</fullName>
    </submittedName>
</protein>
<keyword evidence="2" id="KW-0413">Isomerase</keyword>
<dbReference type="GO" id="GO:0016853">
    <property type="term" value="F:isomerase activity"/>
    <property type="evidence" value="ECO:0007669"/>
    <property type="project" value="UniProtKB-KW"/>
</dbReference>
<proteinExistence type="inferred from homology"/>
<keyword evidence="4" id="KW-1185">Reference proteome</keyword>
<evidence type="ECO:0000256" key="1">
    <source>
        <dbReference type="ARBA" id="ARBA00008270"/>
    </source>
</evidence>
<dbReference type="STRING" id="326442.PSHAa1439"/>
<evidence type="ECO:0000313" key="4">
    <source>
        <dbReference type="Proteomes" id="UP000006843"/>
    </source>
</evidence>
<comment type="similarity">
    <text evidence="1">Belongs to the PhzF family.</text>
</comment>
<dbReference type="Proteomes" id="UP000006843">
    <property type="component" value="Chromosome I"/>
</dbReference>
<dbReference type="PANTHER" id="PTHR13774">
    <property type="entry name" value="PHENAZINE BIOSYNTHESIS PROTEIN"/>
    <property type="match status" value="1"/>
</dbReference>
<evidence type="ECO:0000313" key="3">
    <source>
        <dbReference type="EMBL" id="CAI86514.1"/>
    </source>
</evidence>
<accession>Q3IGC1</accession>
<dbReference type="EMBL" id="CR954246">
    <property type="protein sequence ID" value="CAI86514.1"/>
    <property type="molecule type" value="Genomic_DNA"/>
</dbReference>
<dbReference type="AlphaFoldDB" id="Q3IGC1"/>
<dbReference type="Pfam" id="PF02567">
    <property type="entry name" value="PhzC-PhzF"/>
    <property type="match status" value="1"/>
</dbReference>